<reference evidence="3" key="1">
    <citation type="submission" date="2016-01" db="EMBL/GenBank/DDBJ databases">
        <authorList>
            <person name="Peeters Charlotte."/>
        </authorList>
    </citation>
    <scope>NUCLEOTIDE SEQUENCE [LARGE SCALE GENOMIC DNA]</scope>
</reference>
<evidence type="ECO:0000256" key="1">
    <source>
        <dbReference type="SAM" id="MobiDB-lite"/>
    </source>
</evidence>
<gene>
    <name evidence="2" type="ORF">AWB76_00935</name>
</gene>
<name>A0A157ZM52_9BURK</name>
<dbReference type="AlphaFoldDB" id="A0A157ZM52"/>
<dbReference type="Proteomes" id="UP000054624">
    <property type="component" value="Unassembled WGS sequence"/>
</dbReference>
<evidence type="ECO:0000313" key="3">
    <source>
        <dbReference type="Proteomes" id="UP000054624"/>
    </source>
</evidence>
<keyword evidence="3" id="KW-1185">Reference proteome</keyword>
<feature type="compositionally biased region" description="Polar residues" evidence="1">
    <location>
        <begin position="1"/>
        <end position="24"/>
    </location>
</feature>
<evidence type="ECO:0000313" key="2">
    <source>
        <dbReference type="EMBL" id="SAK46561.1"/>
    </source>
</evidence>
<dbReference type="STRING" id="1777137.AWB76_00935"/>
<dbReference type="OrthoDB" id="8410909at2"/>
<proteinExistence type="predicted"/>
<accession>A0A157ZM52</accession>
<dbReference type="RefSeq" id="WP_157696057.1">
    <property type="nucleotide sequence ID" value="NZ_FCOI02000002.1"/>
</dbReference>
<sequence length="154" mass="17057">MSNTKAPTNAFTPQNQPTPGNTRGKSAKTRSLAALKAVTGKSEDDLYEYIVDQAFHNSDKDMMELFLKTAVPTTRSKLPNTTFQYDRSLPYHEKCELIIEAVSKGELSPDEGSEIINQIKSTAAVYEQSELVARIEQLEAYALARQTKPAGDNE</sequence>
<protein>
    <submittedName>
        <fullName evidence="2">Uncharacterized protein</fullName>
    </submittedName>
</protein>
<dbReference type="EMBL" id="FCOI02000002">
    <property type="protein sequence ID" value="SAK46561.1"/>
    <property type="molecule type" value="Genomic_DNA"/>
</dbReference>
<organism evidence="2 3">
    <name type="scientific">Caballeronia temeraria</name>
    <dbReference type="NCBI Taxonomy" id="1777137"/>
    <lineage>
        <taxon>Bacteria</taxon>
        <taxon>Pseudomonadati</taxon>
        <taxon>Pseudomonadota</taxon>
        <taxon>Betaproteobacteria</taxon>
        <taxon>Burkholderiales</taxon>
        <taxon>Burkholderiaceae</taxon>
        <taxon>Caballeronia</taxon>
    </lineage>
</organism>
<feature type="region of interest" description="Disordered" evidence="1">
    <location>
        <begin position="1"/>
        <end position="30"/>
    </location>
</feature>